<evidence type="ECO:0000313" key="2">
    <source>
        <dbReference type="Proteomes" id="UP000176260"/>
    </source>
</evidence>
<protein>
    <submittedName>
        <fullName evidence="1">Uncharacterized protein</fullName>
    </submittedName>
</protein>
<comment type="caution">
    <text evidence="1">The sequence shown here is derived from an EMBL/GenBank/DDBJ whole genome shotgun (WGS) entry which is preliminary data.</text>
</comment>
<organism evidence="1 2">
    <name type="scientific">Candidatus Buchananbacteria bacterium RBG_13_39_9</name>
    <dbReference type="NCBI Taxonomy" id="1797531"/>
    <lineage>
        <taxon>Bacteria</taxon>
        <taxon>Candidatus Buchananiibacteriota</taxon>
    </lineage>
</organism>
<proteinExistence type="predicted"/>
<dbReference type="Proteomes" id="UP000176260">
    <property type="component" value="Unassembled WGS sequence"/>
</dbReference>
<accession>A0A1G1XTY0</accession>
<reference evidence="1 2" key="1">
    <citation type="journal article" date="2016" name="Nat. Commun.">
        <title>Thousands of microbial genomes shed light on interconnected biogeochemical processes in an aquifer system.</title>
        <authorList>
            <person name="Anantharaman K."/>
            <person name="Brown C.T."/>
            <person name="Hug L.A."/>
            <person name="Sharon I."/>
            <person name="Castelle C.J."/>
            <person name="Probst A.J."/>
            <person name="Thomas B.C."/>
            <person name="Singh A."/>
            <person name="Wilkins M.J."/>
            <person name="Karaoz U."/>
            <person name="Brodie E.L."/>
            <person name="Williams K.H."/>
            <person name="Hubbard S.S."/>
            <person name="Banfield J.F."/>
        </authorList>
    </citation>
    <scope>NUCLEOTIDE SEQUENCE [LARGE SCALE GENOMIC DNA]</scope>
</reference>
<gene>
    <name evidence="1" type="ORF">A2Y67_02455</name>
</gene>
<name>A0A1G1XTY0_9BACT</name>
<sequence>MEQEPRSDVEAKYETIIRGLSFNASKALLAILIRHGIDKRDEFRHVVDIEGEKLNEALDELTKQGLAMPNAEGYDLSPSFRDYWKKNAKQEC</sequence>
<evidence type="ECO:0000313" key="1">
    <source>
        <dbReference type="EMBL" id="OGY42757.1"/>
    </source>
</evidence>
<dbReference type="EMBL" id="MHIA01000007">
    <property type="protein sequence ID" value="OGY42757.1"/>
    <property type="molecule type" value="Genomic_DNA"/>
</dbReference>
<dbReference type="AlphaFoldDB" id="A0A1G1XTY0"/>